<evidence type="ECO:0000256" key="1">
    <source>
        <dbReference type="SAM" id="MobiDB-lite"/>
    </source>
</evidence>
<reference evidence="2 3" key="1">
    <citation type="submission" date="2020-02" db="EMBL/GenBank/DDBJ databases">
        <title>Whole Genome Shotgun Sequence of Streptomyces sp. strain CWH03.</title>
        <authorList>
            <person name="Dohra H."/>
            <person name="Kodani S."/>
            <person name="Yamamura H."/>
        </authorList>
    </citation>
    <scope>NUCLEOTIDE SEQUENCE [LARGE SCALE GENOMIC DNA]</scope>
    <source>
        <strain evidence="2 3">CWH03</strain>
    </source>
</reference>
<evidence type="ECO:0000313" key="2">
    <source>
        <dbReference type="EMBL" id="GFH38733.1"/>
    </source>
</evidence>
<protein>
    <submittedName>
        <fullName evidence="2">Uncharacterized protein</fullName>
    </submittedName>
</protein>
<accession>A0A6A0B1Z3</accession>
<dbReference type="Proteomes" id="UP000484988">
    <property type="component" value="Unassembled WGS sequence"/>
</dbReference>
<sequence length="65" mass="6733">MYLAPTERQERLRLGPGAYSGALMPQGADAAGDPAEPGEVLLEAAAATRLARGAGRCGRVPRGKR</sequence>
<keyword evidence="3" id="KW-1185">Reference proteome</keyword>
<feature type="region of interest" description="Disordered" evidence="1">
    <location>
        <begin position="1"/>
        <end position="35"/>
    </location>
</feature>
<proteinExistence type="predicted"/>
<gene>
    <name evidence="2" type="ORF">SCWH03_49820</name>
</gene>
<name>A0A6A0B1Z3_9ACTN</name>
<dbReference type="EMBL" id="BLLG01000019">
    <property type="protein sequence ID" value="GFH38733.1"/>
    <property type="molecule type" value="Genomic_DNA"/>
</dbReference>
<evidence type="ECO:0000313" key="3">
    <source>
        <dbReference type="Proteomes" id="UP000484988"/>
    </source>
</evidence>
<organism evidence="2 3">
    <name type="scientific">Streptomyces pacificus</name>
    <dbReference type="NCBI Taxonomy" id="2705029"/>
    <lineage>
        <taxon>Bacteria</taxon>
        <taxon>Bacillati</taxon>
        <taxon>Actinomycetota</taxon>
        <taxon>Actinomycetes</taxon>
        <taxon>Kitasatosporales</taxon>
        <taxon>Streptomycetaceae</taxon>
        <taxon>Streptomyces</taxon>
    </lineage>
</organism>
<dbReference type="AlphaFoldDB" id="A0A6A0B1Z3"/>
<comment type="caution">
    <text evidence="2">The sequence shown here is derived from an EMBL/GenBank/DDBJ whole genome shotgun (WGS) entry which is preliminary data.</text>
</comment>